<dbReference type="Proteomes" id="UP000533639">
    <property type="component" value="Unassembled WGS sequence"/>
</dbReference>
<sequence length="53" mass="5921">MNSFFLVCSVQIFSVQSWYGCNVTLSEVEELLSFGASTSLSLTKFIVILKTDH</sequence>
<keyword evidence="2" id="KW-1185">Reference proteome</keyword>
<reference evidence="1 2" key="1">
    <citation type="submission" date="2020-06" db="EMBL/GenBank/DDBJ databases">
        <authorList>
            <person name="Criscuolo A."/>
        </authorList>
    </citation>
    <scope>NUCLEOTIDE SEQUENCE [LARGE SCALE GENOMIC DNA]</scope>
    <source>
        <strain evidence="1">PXU-55</strain>
    </source>
</reference>
<proteinExistence type="predicted"/>
<name>A0A9N8J0L0_9FLAO</name>
<dbReference type="AlphaFoldDB" id="A0A9N8J0L0"/>
<accession>A0A9N8J0L0</accession>
<evidence type="ECO:0000313" key="2">
    <source>
        <dbReference type="Proteomes" id="UP000533639"/>
    </source>
</evidence>
<dbReference type="EMBL" id="CAIJDE010000034">
    <property type="protein sequence ID" value="CAC9973912.1"/>
    <property type="molecule type" value="Genomic_DNA"/>
</dbReference>
<organism evidence="1 2">
    <name type="scientific">Flavobacterium panici</name>
    <dbReference type="NCBI Taxonomy" id="2654843"/>
    <lineage>
        <taxon>Bacteria</taxon>
        <taxon>Pseudomonadati</taxon>
        <taxon>Bacteroidota</taxon>
        <taxon>Flavobacteriia</taxon>
        <taxon>Flavobacteriales</taxon>
        <taxon>Flavobacteriaceae</taxon>
        <taxon>Flavobacterium</taxon>
    </lineage>
</organism>
<gene>
    <name evidence="1" type="ORF">FLAPXU55_01604</name>
</gene>
<comment type="caution">
    <text evidence="1">The sequence shown here is derived from an EMBL/GenBank/DDBJ whole genome shotgun (WGS) entry which is preliminary data.</text>
</comment>
<protein>
    <submittedName>
        <fullName evidence="1">Uncharacterized protein</fullName>
    </submittedName>
</protein>
<evidence type="ECO:0000313" key="1">
    <source>
        <dbReference type="EMBL" id="CAC9973912.1"/>
    </source>
</evidence>